<comment type="caution">
    <text evidence="2">The sequence shown here is derived from an EMBL/GenBank/DDBJ whole genome shotgun (WGS) entry which is preliminary data.</text>
</comment>
<reference evidence="2" key="1">
    <citation type="submission" date="2023-03" db="EMBL/GenBank/DDBJ databases">
        <title>Massive genome expansion in bonnet fungi (Mycena s.s.) driven by repeated elements and novel gene families across ecological guilds.</title>
        <authorList>
            <consortium name="Lawrence Berkeley National Laboratory"/>
            <person name="Harder C.B."/>
            <person name="Miyauchi S."/>
            <person name="Viragh M."/>
            <person name="Kuo A."/>
            <person name="Thoen E."/>
            <person name="Andreopoulos B."/>
            <person name="Lu D."/>
            <person name="Skrede I."/>
            <person name="Drula E."/>
            <person name="Henrissat B."/>
            <person name="Morin E."/>
            <person name="Kohler A."/>
            <person name="Barry K."/>
            <person name="LaButti K."/>
            <person name="Morin E."/>
            <person name="Salamov A."/>
            <person name="Lipzen A."/>
            <person name="Mereny Z."/>
            <person name="Hegedus B."/>
            <person name="Baldrian P."/>
            <person name="Stursova M."/>
            <person name="Weitz H."/>
            <person name="Taylor A."/>
            <person name="Grigoriev I.V."/>
            <person name="Nagy L.G."/>
            <person name="Martin F."/>
            <person name="Kauserud H."/>
        </authorList>
    </citation>
    <scope>NUCLEOTIDE SEQUENCE</scope>
    <source>
        <strain evidence="2">CBHHK173m</strain>
    </source>
</reference>
<dbReference type="EMBL" id="JARJCN010000006">
    <property type="protein sequence ID" value="KAJ7099893.1"/>
    <property type="molecule type" value="Genomic_DNA"/>
</dbReference>
<keyword evidence="3" id="KW-1185">Reference proteome</keyword>
<dbReference type="Proteomes" id="UP001222325">
    <property type="component" value="Unassembled WGS sequence"/>
</dbReference>
<evidence type="ECO:0000313" key="3">
    <source>
        <dbReference type="Proteomes" id="UP001222325"/>
    </source>
</evidence>
<evidence type="ECO:0000256" key="1">
    <source>
        <dbReference type="SAM" id="MobiDB-lite"/>
    </source>
</evidence>
<feature type="compositionally biased region" description="Acidic residues" evidence="1">
    <location>
        <begin position="344"/>
        <end position="354"/>
    </location>
</feature>
<evidence type="ECO:0000313" key="2">
    <source>
        <dbReference type="EMBL" id="KAJ7099893.1"/>
    </source>
</evidence>
<protein>
    <submittedName>
        <fullName evidence="2">Uncharacterized protein</fullName>
    </submittedName>
</protein>
<sequence>MTKSHACLKYPQNITGQEITSICYCYGLGPYIADYPEQVLLACVVQGWCARCTASNKDLDGPGGRRTQAHTEALFEALDHGTMWDEYGVVPDVLPFTWDFPRADIYELLSPDLLHQVIKGTFKDHLVAWVGEYLENTHGKAKAKKIMADIDRRIAAVPPFPGLRRFPEGRGFKQWTGDDSKALMKVYLPALEGHVPAQMLRAFSAFLDFCYPVRRNAIDEATLTAIDAALARYHHEREIFVESVVCPNGFCLPRQHSLTHYRYLVQQFGAPNGLCSSITESKHIKAVKQPWRRSSRYEALSQMLTINDRLDKLAASRVDFMQRGMLDGPSARAQVVPNPPPVVDNEEDDDDGGAIDERKILGEVLMSKTPIRRYPRDPIALAQYLDLPQLPTLIRRFLYLQNHPEHDIDAVPLDLVPLDDCPDPPSKIQVFPSAIAKFYAPSDQSGVRGMLRERIRAVRSWRGGPPRYDCVFVEGDPDLPGFRGLLAARVLLFMSFKYLGITYPCALVTWFSTIGDEPCPDIGMWMVEPDIDHRGRRVMDIIHLDTILRGAHLIGIYGKAYLPRHFKHSDTLDRFKAFYINKYAE</sequence>
<dbReference type="AlphaFoldDB" id="A0AAD6UDG7"/>
<dbReference type="InterPro" id="IPR041078">
    <property type="entry name" value="Plavaka"/>
</dbReference>
<feature type="region of interest" description="Disordered" evidence="1">
    <location>
        <begin position="330"/>
        <end position="354"/>
    </location>
</feature>
<dbReference type="Pfam" id="PF18759">
    <property type="entry name" value="Plavaka"/>
    <property type="match status" value="1"/>
</dbReference>
<name>A0AAD6UDG7_9AGAR</name>
<gene>
    <name evidence="2" type="ORF">B0H15DRAFT_796641</name>
</gene>
<organism evidence="2 3">
    <name type="scientific">Mycena belliarum</name>
    <dbReference type="NCBI Taxonomy" id="1033014"/>
    <lineage>
        <taxon>Eukaryota</taxon>
        <taxon>Fungi</taxon>
        <taxon>Dikarya</taxon>
        <taxon>Basidiomycota</taxon>
        <taxon>Agaricomycotina</taxon>
        <taxon>Agaricomycetes</taxon>
        <taxon>Agaricomycetidae</taxon>
        <taxon>Agaricales</taxon>
        <taxon>Marasmiineae</taxon>
        <taxon>Mycenaceae</taxon>
        <taxon>Mycena</taxon>
    </lineage>
</organism>
<accession>A0AAD6UDG7</accession>
<proteinExistence type="predicted"/>